<dbReference type="SUPFAM" id="SSF54373">
    <property type="entry name" value="FAD-linked reductases, C-terminal domain"/>
    <property type="match status" value="1"/>
</dbReference>
<evidence type="ECO:0000256" key="2">
    <source>
        <dbReference type="ARBA" id="ARBA00022630"/>
    </source>
</evidence>
<evidence type="ECO:0000256" key="1">
    <source>
        <dbReference type="ARBA" id="ARBA00001974"/>
    </source>
</evidence>
<evidence type="ECO:0000313" key="7">
    <source>
        <dbReference type="Proteomes" id="UP000236248"/>
    </source>
</evidence>
<feature type="domain" description="FAD dependent oxidoreductase" evidence="5">
    <location>
        <begin position="5"/>
        <end position="121"/>
    </location>
</feature>
<dbReference type="RefSeq" id="WP_103286621.1">
    <property type="nucleotide sequence ID" value="NZ_LT981265.1"/>
</dbReference>
<dbReference type="Pfam" id="PF01266">
    <property type="entry name" value="DAO"/>
    <property type="match status" value="1"/>
</dbReference>
<dbReference type="SUPFAM" id="SSF51905">
    <property type="entry name" value="FAD/NAD(P)-binding domain"/>
    <property type="match status" value="1"/>
</dbReference>
<evidence type="ECO:0000256" key="3">
    <source>
        <dbReference type="ARBA" id="ARBA00022827"/>
    </source>
</evidence>
<keyword evidence="3" id="KW-0274">FAD</keyword>
<reference evidence="7" key="1">
    <citation type="submission" date="2018-01" db="EMBL/GenBank/DDBJ databases">
        <authorList>
            <person name="Kerou L M."/>
        </authorList>
    </citation>
    <scope>NUCLEOTIDE SEQUENCE [LARGE SCALE GENOMIC DNA]</scope>
    <source>
        <strain evidence="7">SCU2</strain>
    </source>
</reference>
<dbReference type="PANTHER" id="PTHR43624">
    <property type="entry name" value="ELECTRON TRANSFER FLAVOPROTEIN-QUINONE OXIDOREDUCTASE YDIS-RELATED"/>
    <property type="match status" value="1"/>
</dbReference>
<dbReference type="PANTHER" id="PTHR43624:SF2">
    <property type="entry name" value="ELECTRON TRANSFER FLAVOPROTEIN-QUINONE OXIDOREDUCTASE YDIS-RELATED"/>
    <property type="match status" value="1"/>
</dbReference>
<dbReference type="Proteomes" id="UP000236248">
    <property type="component" value="Chromosome NCAV"/>
</dbReference>
<dbReference type="EMBL" id="LT981265">
    <property type="protein sequence ID" value="SPC34779.1"/>
    <property type="molecule type" value="Genomic_DNA"/>
</dbReference>
<organism evidence="6 7">
    <name type="scientific">Candidatus Nitrosocaldus cavascurensis</name>
    <dbReference type="NCBI Taxonomy" id="2058097"/>
    <lineage>
        <taxon>Archaea</taxon>
        <taxon>Nitrososphaerota</taxon>
        <taxon>Nitrososphaeria</taxon>
        <taxon>Candidatus Nitrosocaldales</taxon>
        <taxon>Candidatus Nitrosocaldaceae</taxon>
        <taxon>Candidatus Nitrosocaldus</taxon>
    </lineage>
</organism>
<sequence length="644" mass="72954">MDRFDAVIVGGGSAGLAALMELSKLGIQAVLLESGKPVGSKNVTGGILYSKNYPDGKVYNVEDIYPGFQDEAPVERRITRYYLNALAESKVYTIDLTEAHNYRTNFAYSVLMARLNRWFAERAEEEAAKVGGGIIDGVHVRDIVWDREGGDGRSIVVTDELEEFGARAIIAADGVNSEVALISNAREKFKPEALYQGVKCIVRLPEDIIDERFNLSNDEGVAHLFAGDISRGHNGGGFLYTNRDTLSVGLVYHLDSLLKSPIEPYNLINEFLTIPVITNYIVDEVPVPKEIDRTLPREEQLRIRFGLSRLLKQYEELRYTYYSKHARLNAIRQGLYSSEEEIKSRLDDVRKRLEQEYGVAFVNDYVELEYSCKLVPDGKRAMMNKPYKHNILFVGDAAGKGIFLGTRIEGINIGIDDAARAARAVARAKEMNNFSEDYMGRYYAQLVEESPYTHDIRRIDFEYMKIFVRACRNIPLEPFPLFLKLAFMLIQKTAVQELAAAIARMLDQGTLLRIIESNDAYVRIPMEVAKRIGYEVKPIARVKPLSIDERIARMKIREDEIAHIKMKDPTSKFIKAMVHLCPTKCYIMEVGEGRGRDEREAGRTKVLVSSVILQHEGCIECGTCSFETEWRHTRGEKGIVYEYG</sequence>
<dbReference type="PRINTS" id="PR00420">
    <property type="entry name" value="RNGMNOXGNASE"/>
</dbReference>
<name>A0A2K5AT32_9ARCH</name>
<keyword evidence="7" id="KW-1185">Reference proteome</keyword>
<keyword evidence="2" id="KW-0285">Flavoprotein</keyword>
<dbReference type="GO" id="GO:0016491">
    <property type="term" value="F:oxidoreductase activity"/>
    <property type="evidence" value="ECO:0007669"/>
    <property type="project" value="UniProtKB-KW"/>
</dbReference>
<dbReference type="KEGG" id="ncv:NCAV_1616"/>
<dbReference type="GeneID" id="41595607"/>
<proteinExistence type="predicted"/>
<evidence type="ECO:0000256" key="4">
    <source>
        <dbReference type="ARBA" id="ARBA00023002"/>
    </source>
</evidence>
<dbReference type="AlphaFoldDB" id="A0A2K5AT32"/>
<gene>
    <name evidence="6" type="primary">fixC</name>
    <name evidence="6" type="ORF">NCAV_1616</name>
</gene>
<dbReference type="Gene3D" id="3.50.50.60">
    <property type="entry name" value="FAD/NAD(P)-binding domain"/>
    <property type="match status" value="2"/>
</dbReference>
<dbReference type="InterPro" id="IPR006076">
    <property type="entry name" value="FAD-dep_OxRdtase"/>
</dbReference>
<evidence type="ECO:0000313" key="6">
    <source>
        <dbReference type="EMBL" id="SPC34779.1"/>
    </source>
</evidence>
<accession>A0A2K5AT32</accession>
<comment type="cofactor">
    <cofactor evidence="1">
        <name>FAD</name>
        <dbReference type="ChEBI" id="CHEBI:57692"/>
    </cofactor>
</comment>
<dbReference type="Gene3D" id="3.30.9.90">
    <property type="match status" value="1"/>
</dbReference>
<dbReference type="InterPro" id="IPR036188">
    <property type="entry name" value="FAD/NAD-bd_sf"/>
</dbReference>
<dbReference type="InterPro" id="IPR039651">
    <property type="entry name" value="FixC-like"/>
</dbReference>
<evidence type="ECO:0000259" key="5">
    <source>
        <dbReference type="Pfam" id="PF01266"/>
    </source>
</evidence>
<keyword evidence="4" id="KW-0560">Oxidoreductase</keyword>
<protein>
    <submittedName>
        <fullName evidence="6">Putative electron-transfer flavoprotein /FAD-dependent / fixCX-like protein</fullName>
    </submittedName>
</protein>